<dbReference type="AlphaFoldDB" id="A0A938XXW9"/>
<evidence type="ECO:0000313" key="2">
    <source>
        <dbReference type="Proteomes" id="UP000717624"/>
    </source>
</evidence>
<keyword evidence="2" id="KW-1185">Reference proteome</keyword>
<sequence>MVRLDKNSIHHHFTGIRGKVGEVRELVDVLDQMFDSFHRLNRISRSLVGQPKITRSKIQRLR</sequence>
<protein>
    <submittedName>
        <fullName evidence="1">Uncharacterized protein</fullName>
    </submittedName>
</protein>
<name>A0A938XXW9_9BACL</name>
<reference evidence="1" key="1">
    <citation type="submission" date="2021-01" db="EMBL/GenBank/DDBJ databases">
        <title>Genomic Encyclopedia of Type Strains, Phase IV (KMG-IV): sequencing the most valuable type-strain genomes for metagenomic binning, comparative biology and taxonomic classification.</title>
        <authorList>
            <person name="Goeker M."/>
        </authorList>
    </citation>
    <scope>NUCLEOTIDE SEQUENCE</scope>
    <source>
        <strain evidence="1">DSM 25523</strain>
    </source>
</reference>
<comment type="caution">
    <text evidence="1">The sequence shown here is derived from an EMBL/GenBank/DDBJ whole genome shotgun (WGS) entry which is preliminary data.</text>
</comment>
<dbReference type="EMBL" id="JAFBEB010000001">
    <property type="protein sequence ID" value="MBM7588471.1"/>
    <property type="molecule type" value="Genomic_DNA"/>
</dbReference>
<evidence type="ECO:0000313" key="1">
    <source>
        <dbReference type="EMBL" id="MBM7588471.1"/>
    </source>
</evidence>
<proteinExistence type="predicted"/>
<dbReference type="Proteomes" id="UP000717624">
    <property type="component" value="Unassembled WGS sequence"/>
</dbReference>
<gene>
    <name evidence="1" type="ORF">JOD01_000057</name>
</gene>
<organism evidence="1 2">
    <name type="scientific">Brevibacillus fulvus</name>
    <dbReference type="NCBI Taxonomy" id="1125967"/>
    <lineage>
        <taxon>Bacteria</taxon>
        <taxon>Bacillati</taxon>
        <taxon>Bacillota</taxon>
        <taxon>Bacilli</taxon>
        <taxon>Bacillales</taxon>
        <taxon>Paenibacillaceae</taxon>
        <taxon>Brevibacillus</taxon>
    </lineage>
</organism>
<dbReference type="RefSeq" id="WP_204516235.1">
    <property type="nucleotide sequence ID" value="NZ_BAABIN010000009.1"/>
</dbReference>
<accession>A0A938XXW9</accession>